<dbReference type="HOGENOM" id="CLU_049208_0_0_1"/>
<evidence type="ECO:0000313" key="2">
    <source>
        <dbReference type="EMBL" id="KDQ07419.1"/>
    </source>
</evidence>
<accession>A0A067LW85</accession>
<organism evidence="2 3">
    <name type="scientific">Botryobasidium botryosum (strain FD-172 SS1)</name>
    <dbReference type="NCBI Taxonomy" id="930990"/>
    <lineage>
        <taxon>Eukaryota</taxon>
        <taxon>Fungi</taxon>
        <taxon>Dikarya</taxon>
        <taxon>Basidiomycota</taxon>
        <taxon>Agaricomycotina</taxon>
        <taxon>Agaricomycetes</taxon>
        <taxon>Cantharellales</taxon>
        <taxon>Botryobasidiaceae</taxon>
        <taxon>Botryobasidium</taxon>
    </lineage>
</organism>
<sequence>MFLSIVQPPLLTLFSSSSSHPLSLFSTHTDPSHPSDSLAVLLYDGTGLPASKPEQPSRERLELVQPPDSIKDGSCAHTVLQIQSPVLNKTYIRCPPANSVWNYKGGLGIKLPWVHIQVRDLARDWSFEIGVVDAAGREGKIRCSTFQKSPAIYPTSPPLLHLPLALPAQSPTSLTSWCTLSLHLPTLVPHFRTPSLVLPSPETALAPVPTQYSHTSYFKIYATCRLRRVWFSENGQTEDIRGAWEYGLYAAELKA</sequence>
<dbReference type="OrthoDB" id="7486196at2759"/>
<dbReference type="InterPro" id="IPR007714">
    <property type="entry name" value="CFA20_dom"/>
</dbReference>
<evidence type="ECO:0000259" key="1">
    <source>
        <dbReference type="Pfam" id="PF05018"/>
    </source>
</evidence>
<feature type="domain" description="CFA20" evidence="1">
    <location>
        <begin position="70"/>
        <end position="188"/>
    </location>
</feature>
<reference evidence="3" key="1">
    <citation type="journal article" date="2014" name="Proc. Natl. Acad. Sci. U.S.A.">
        <title>Extensive sampling of basidiomycete genomes demonstrates inadequacy of the white-rot/brown-rot paradigm for wood decay fungi.</title>
        <authorList>
            <person name="Riley R."/>
            <person name="Salamov A.A."/>
            <person name="Brown D.W."/>
            <person name="Nagy L.G."/>
            <person name="Floudas D."/>
            <person name="Held B.W."/>
            <person name="Levasseur A."/>
            <person name="Lombard V."/>
            <person name="Morin E."/>
            <person name="Otillar R."/>
            <person name="Lindquist E.A."/>
            <person name="Sun H."/>
            <person name="LaButti K.M."/>
            <person name="Schmutz J."/>
            <person name="Jabbour D."/>
            <person name="Luo H."/>
            <person name="Baker S.E."/>
            <person name="Pisabarro A.G."/>
            <person name="Walton J.D."/>
            <person name="Blanchette R.A."/>
            <person name="Henrissat B."/>
            <person name="Martin F."/>
            <person name="Cullen D."/>
            <person name="Hibbett D.S."/>
            <person name="Grigoriev I.V."/>
        </authorList>
    </citation>
    <scope>NUCLEOTIDE SEQUENCE [LARGE SCALE GENOMIC DNA]</scope>
    <source>
        <strain evidence="3">FD-172 SS1</strain>
    </source>
</reference>
<keyword evidence="3" id="KW-1185">Reference proteome</keyword>
<name>A0A067LW85_BOTB1</name>
<protein>
    <recommendedName>
        <fullName evidence="1">CFA20 domain-containing protein</fullName>
    </recommendedName>
</protein>
<dbReference type="InParanoid" id="A0A067LW85"/>
<dbReference type="AlphaFoldDB" id="A0A067LW85"/>
<dbReference type="PANTHER" id="PTHR12458">
    <property type="entry name" value="ORF PROTEIN"/>
    <property type="match status" value="1"/>
</dbReference>
<dbReference type="Pfam" id="PF05018">
    <property type="entry name" value="CFA20_dom"/>
    <property type="match status" value="1"/>
</dbReference>
<dbReference type="STRING" id="930990.A0A067LW85"/>
<dbReference type="EMBL" id="KL198107">
    <property type="protein sequence ID" value="KDQ07419.1"/>
    <property type="molecule type" value="Genomic_DNA"/>
</dbReference>
<dbReference type="InterPro" id="IPR040441">
    <property type="entry name" value="CFA20/CFAP20DC"/>
</dbReference>
<gene>
    <name evidence="2" type="ORF">BOTBODRAFT_609848</name>
</gene>
<dbReference type="Proteomes" id="UP000027195">
    <property type="component" value="Unassembled WGS sequence"/>
</dbReference>
<evidence type="ECO:0000313" key="3">
    <source>
        <dbReference type="Proteomes" id="UP000027195"/>
    </source>
</evidence>
<proteinExistence type="predicted"/>